<proteinExistence type="predicted"/>
<dbReference type="AlphaFoldDB" id="A0A9E7FI76"/>
<reference evidence="2" key="1">
    <citation type="submission" date="2022-05" db="EMBL/GenBank/DDBJ databases">
        <title>The Musa troglodytarum L. genome provides insights into the mechanism of non-climacteric behaviour and enrichment of carotenoids.</title>
        <authorList>
            <person name="Wang J."/>
        </authorList>
    </citation>
    <scope>NUCLEOTIDE SEQUENCE</scope>
    <source>
        <tissue evidence="2">Leaf</tissue>
    </source>
</reference>
<accession>A0A9E7FI76</accession>
<evidence type="ECO:0000313" key="3">
    <source>
        <dbReference type="Proteomes" id="UP001055439"/>
    </source>
</evidence>
<organism evidence="2 3">
    <name type="scientific">Musa troglodytarum</name>
    <name type="common">fe'i banana</name>
    <dbReference type="NCBI Taxonomy" id="320322"/>
    <lineage>
        <taxon>Eukaryota</taxon>
        <taxon>Viridiplantae</taxon>
        <taxon>Streptophyta</taxon>
        <taxon>Embryophyta</taxon>
        <taxon>Tracheophyta</taxon>
        <taxon>Spermatophyta</taxon>
        <taxon>Magnoliopsida</taxon>
        <taxon>Liliopsida</taxon>
        <taxon>Zingiberales</taxon>
        <taxon>Musaceae</taxon>
        <taxon>Musa</taxon>
    </lineage>
</organism>
<evidence type="ECO:0000313" key="2">
    <source>
        <dbReference type="EMBL" id="URD95576.1"/>
    </source>
</evidence>
<evidence type="ECO:0000256" key="1">
    <source>
        <dbReference type="SAM" id="MobiDB-lite"/>
    </source>
</evidence>
<dbReference type="Proteomes" id="UP001055439">
    <property type="component" value="Chromosome 4"/>
</dbReference>
<sequence>MLLPGPLQNFQTKGDSTTITGTAITTQEPRKQGNGSIHPTKIL</sequence>
<feature type="region of interest" description="Disordered" evidence="1">
    <location>
        <begin position="1"/>
        <end position="43"/>
    </location>
</feature>
<feature type="compositionally biased region" description="Low complexity" evidence="1">
    <location>
        <begin position="17"/>
        <end position="26"/>
    </location>
</feature>
<protein>
    <submittedName>
        <fullName evidence="2">Uncharacterized protein</fullName>
    </submittedName>
</protein>
<keyword evidence="3" id="KW-1185">Reference proteome</keyword>
<name>A0A9E7FI76_9LILI</name>
<gene>
    <name evidence="2" type="ORF">MUK42_10720</name>
</gene>
<dbReference type="EMBL" id="CP097506">
    <property type="protein sequence ID" value="URD95576.1"/>
    <property type="molecule type" value="Genomic_DNA"/>
</dbReference>